<sequence length="39" mass="4160">MRHEKSGAPTYRPAAELSGGKFEIASGVQFENAVGPNRV</sequence>
<dbReference type="AlphaFoldDB" id="A0A5B7KNU6"/>
<accession>A0A5B7KNU6</accession>
<reference evidence="1 2" key="1">
    <citation type="submission" date="2019-05" db="EMBL/GenBank/DDBJ databases">
        <title>Another draft genome of Portunus trituberculatus and its Hox gene families provides insights of decapod evolution.</title>
        <authorList>
            <person name="Jeong J.-H."/>
            <person name="Song I."/>
            <person name="Kim S."/>
            <person name="Choi T."/>
            <person name="Kim D."/>
            <person name="Ryu S."/>
            <person name="Kim W."/>
        </authorList>
    </citation>
    <scope>NUCLEOTIDE SEQUENCE [LARGE SCALE GENOMIC DNA]</scope>
    <source>
        <tissue evidence="1">Muscle</tissue>
    </source>
</reference>
<proteinExistence type="predicted"/>
<name>A0A5B7KNU6_PORTR</name>
<organism evidence="1 2">
    <name type="scientific">Portunus trituberculatus</name>
    <name type="common">Swimming crab</name>
    <name type="synonym">Neptunus trituberculatus</name>
    <dbReference type="NCBI Taxonomy" id="210409"/>
    <lineage>
        <taxon>Eukaryota</taxon>
        <taxon>Metazoa</taxon>
        <taxon>Ecdysozoa</taxon>
        <taxon>Arthropoda</taxon>
        <taxon>Crustacea</taxon>
        <taxon>Multicrustacea</taxon>
        <taxon>Malacostraca</taxon>
        <taxon>Eumalacostraca</taxon>
        <taxon>Eucarida</taxon>
        <taxon>Decapoda</taxon>
        <taxon>Pleocyemata</taxon>
        <taxon>Brachyura</taxon>
        <taxon>Eubrachyura</taxon>
        <taxon>Portunoidea</taxon>
        <taxon>Portunidae</taxon>
        <taxon>Portuninae</taxon>
        <taxon>Portunus</taxon>
    </lineage>
</organism>
<protein>
    <submittedName>
        <fullName evidence="1">Uncharacterized protein</fullName>
    </submittedName>
</protein>
<evidence type="ECO:0000313" key="1">
    <source>
        <dbReference type="EMBL" id="MPD06465.1"/>
    </source>
</evidence>
<evidence type="ECO:0000313" key="2">
    <source>
        <dbReference type="Proteomes" id="UP000324222"/>
    </source>
</evidence>
<gene>
    <name evidence="1" type="ORF">E2C01_102279</name>
</gene>
<comment type="caution">
    <text evidence="1">The sequence shown here is derived from an EMBL/GenBank/DDBJ whole genome shotgun (WGS) entry which is preliminary data.</text>
</comment>
<dbReference type="Proteomes" id="UP000324222">
    <property type="component" value="Unassembled WGS sequence"/>
</dbReference>
<dbReference type="EMBL" id="VSRR010151365">
    <property type="protein sequence ID" value="MPD06465.1"/>
    <property type="molecule type" value="Genomic_DNA"/>
</dbReference>
<keyword evidence="2" id="KW-1185">Reference proteome</keyword>